<reference evidence="1" key="2">
    <citation type="journal article" date="2015" name="Fish Shellfish Immunol.">
        <title>Early steps in the European eel (Anguilla anguilla)-Vibrio vulnificus interaction in the gills: Role of the RtxA13 toxin.</title>
        <authorList>
            <person name="Callol A."/>
            <person name="Pajuelo D."/>
            <person name="Ebbesson L."/>
            <person name="Teles M."/>
            <person name="MacKenzie S."/>
            <person name="Amaro C."/>
        </authorList>
    </citation>
    <scope>NUCLEOTIDE SEQUENCE</scope>
</reference>
<protein>
    <submittedName>
        <fullName evidence="1">Uncharacterized protein</fullName>
    </submittedName>
</protein>
<sequence length="64" mass="7114">MAAFPEPTAAGQASPWRTITSKHIHPLPITLMVGMEIRSSEVAVVIRVREDIDVRLFVRVAFKA</sequence>
<organism evidence="1">
    <name type="scientific">Anguilla anguilla</name>
    <name type="common">European freshwater eel</name>
    <name type="synonym">Muraena anguilla</name>
    <dbReference type="NCBI Taxonomy" id="7936"/>
    <lineage>
        <taxon>Eukaryota</taxon>
        <taxon>Metazoa</taxon>
        <taxon>Chordata</taxon>
        <taxon>Craniata</taxon>
        <taxon>Vertebrata</taxon>
        <taxon>Euteleostomi</taxon>
        <taxon>Actinopterygii</taxon>
        <taxon>Neopterygii</taxon>
        <taxon>Teleostei</taxon>
        <taxon>Anguilliformes</taxon>
        <taxon>Anguillidae</taxon>
        <taxon>Anguilla</taxon>
    </lineage>
</organism>
<evidence type="ECO:0000313" key="1">
    <source>
        <dbReference type="EMBL" id="JAH35568.1"/>
    </source>
</evidence>
<dbReference type="EMBL" id="GBXM01073009">
    <property type="protein sequence ID" value="JAH35568.1"/>
    <property type="molecule type" value="Transcribed_RNA"/>
</dbReference>
<dbReference type="AlphaFoldDB" id="A0A0E9S4V8"/>
<proteinExistence type="predicted"/>
<accession>A0A0E9S4V8</accession>
<reference evidence="1" key="1">
    <citation type="submission" date="2014-11" db="EMBL/GenBank/DDBJ databases">
        <authorList>
            <person name="Amaro Gonzalez C."/>
        </authorList>
    </citation>
    <scope>NUCLEOTIDE SEQUENCE</scope>
</reference>
<name>A0A0E9S4V8_ANGAN</name>